<protein>
    <submittedName>
        <fullName evidence="13">Outer membrane protein (Porin)</fullName>
    </submittedName>
</protein>
<keyword evidence="5" id="KW-0812">Transmembrane</keyword>
<evidence type="ECO:0000256" key="7">
    <source>
        <dbReference type="ARBA" id="ARBA00023065"/>
    </source>
</evidence>
<sequence>MRSISAASLAGAIAVIAPLSTAYAQNSITMYGLLDAGMTYVSNVSGHPVIRENSDGSAPSRLGFRGVESLGGGTSVLFVLEMRPQISTGTILSPFWDRASFVGLSNNKFGTVTIGRQFDFFLASLPLDATSIIEGGLEAGYQQFTGPKGSTAPAVDNHSGTGLYDNSVKYENTIGSWSGGVMYSFGDVSRHDSMGSAYVKYVMGNLQLGAGWTKDNFSTTIANEVFAVRALYTMGSWTFLANYSQGRETVVEGSKAVARPLEVAVSYRLGPAISIGAGIGWARDTNRAGTTATITQPFIGARYFLSKRTALYAIAARNHSSNPSAIPSTVGIPGGATAPSSNASQTVVRIGMQTRF</sequence>
<dbReference type="Proteomes" id="UP000199548">
    <property type="component" value="Unassembled WGS sequence"/>
</dbReference>
<keyword evidence="3" id="KW-0813">Transport</keyword>
<gene>
    <name evidence="13" type="ORF">SAMN05192543_101922</name>
</gene>
<evidence type="ECO:0000313" key="13">
    <source>
        <dbReference type="EMBL" id="SFH99272.1"/>
    </source>
</evidence>
<evidence type="ECO:0000256" key="11">
    <source>
        <dbReference type="SAM" id="SignalP"/>
    </source>
</evidence>
<evidence type="ECO:0000256" key="4">
    <source>
        <dbReference type="ARBA" id="ARBA00022452"/>
    </source>
</evidence>
<keyword evidence="10" id="KW-0998">Cell outer membrane</keyword>
<reference evidence="13 14" key="1">
    <citation type="submission" date="2016-10" db="EMBL/GenBank/DDBJ databases">
        <authorList>
            <person name="de Groot N.N."/>
        </authorList>
    </citation>
    <scope>NUCLEOTIDE SEQUENCE [LARGE SCALE GENOMIC DNA]</scope>
    <source>
        <strain evidence="13 14">LMG 23650</strain>
    </source>
</reference>
<keyword evidence="8" id="KW-0626">Porin</keyword>
<keyword evidence="7" id="KW-0406">Ion transport</keyword>
<evidence type="ECO:0000256" key="9">
    <source>
        <dbReference type="ARBA" id="ARBA00023136"/>
    </source>
</evidence>
<dbReference type="STRING" id="420953.SAMN05192543_101922"/>
<organism evidence="13 14">
    <name type="scientific">Paraburkholderia megapolitana</name>
    <dbReference type="NCBI Taxonomy" id="420953"/>
    <lineage>
        <taxon>Bacteria</taxon>
        <taxon>Pseudomonadati</taxon>
        <taxon>Pseudomonadota</taxon>
        <taxon>Betaproteobacteria</taxon>
        <taxon>Burkholderiales</taxon>
        <taxon>Burkholderiaceae</taxon>
        <taxon>Paraburkholderia</taxon>
    </lineage>
</organism>
<evidence type="ECO:0000256" key="10">
    <source>
        <dbReference type="ARBA" id="ARBA00023237"/>
    </source>
</evidence>
<accession>A0A1I3EJX1</accession>
<name>A0A1I3EJX1_9BURK</name>
<keyword evidence="4" id="KW-1134">Transmembrane beta strand</keyword>
<dbReference type="InterPro" id="IPR050298">
    <property type="entry name" value="Gram-neg_bact_OMP"/>
</dbReference>
<dbReference type="GO" id="GO:0046930">
    <property type="term" value="C:pore complex"/>
    <property type="evidence" value="ECO:0007669"/>
    <property type="project" value="UniProtKB-KW"/>
</dbReference>
<evidence type="ECO:0000256" key="2">
    <source>
        <dbReference type="ARBA" id="ARBA00011233"/>
    </source>
</evidence>
<dbReference type="AlphaFoldDB" id="A0A1I3EJX1"/>
<evidence type="ECO:0000313" key="14">
    <source>
        <dbReference type="Proteomes" id="UP000199548"/>
    </source>
</evidence>
<keyword evidence="6 11" id="KW-0732">Signal</keyword>
<dbReference type="GO" id="GO:0009279">
    <property type="term" value="C:cell outer membrane"/>
    <property type="evidence" value="ECO:0007669"/>
    <property type="project" value="UniProtKB-SubCell"/>
</dbReference>
<dbReference type="EMBL" id="FOQU01000001">
    <property type="protein sequence ID" value="SFH99272.1"/>
    <property type="molecule type" value="Genomic_DNA"/>
</dbReference>
<dbReference type="CDD" id="cd00342">
    <property type="entry name" value="gram_neg_porins"/>
    <property type="match status" value="1"/>
</dbReference>
<comment type="subcellular location">
    <subcellularLocation>
        <location evidence="1">Cell outer membrane</location>
        <topology evidence="1">Multi-pass membrane protein</topology>
    </subcellularLocation>
</comment>
<evidence type="ECO:0000256" key="1">
    <source>
        <dbReference type="ARBA" id="ARBA00004571"/>
    </source>
</evidence>
<evidence type="ECO:0000259" key="12">
    <source>
        <dbReference type="Pfam" id="PF13609"/>
    </source>
</evidence>
<feature type="domain" description="Porin" evidence="12">
    <location>
        <begin position="15"/>
        <end position="322"/>
    </location>
</feature>
<dbReference type="Gene3D" id="2.40.160.10">
    <property type="entry name" value="Porin"/>
    <property type="match status" value="1"/>
</dbReference>
<dbReference type="InterPro" id="IPR033900">
    <property type="entry name" value="Gram_neg_porin_domain"/>
</dbReference>
<dbReference type="InterPro" id="IPR023614">
    <property type="entry name" value="Porin_dom_sf"/>
</dbReference>
<dbReference type="PANTHER" id="PTHR34501">
    <property type="entry name" value="PROTEIN YDDL-RELATED"/>
    <property type="match status" value="1"/>
</dbReference>
<feature type="chain" id="PRO_5011704664" evidence="11">
    <location>
        <begin position="25"/>
        <end position="356"/>
    </location>
</feature>
<comment type="subunit">
    <text evidence="2">Homotrimer.</text>
</comment>
<evidence type="ECO:0000256" key="6">
    <source>
        <dbReference type="ARBA" id="ARBA00022729"/>
    </source>
</evidence>
<dbReference type="Pfam" id="PF13609">
    <property type="entry name" value="Porin_4"/>
    <property type="match status" value="1"/>
</dbReference>
<evidence type="ECO:0000256" key="8">
    <source>
        <dbReference type="ARBA" id="ARBA00023114"/>
    </source>
</evidence>
<dbReference type="GO" id="GO:0006811">
    <property type="term" value="P:monoatomic ion transport"/>
    <property type="evidence" value="ECO:0007669"/>
    <property type="project" value="UniProtKB-KW"/>
</dbReference>
<evidence type="ECO:0000256" key="3">
    <source>
        <dbReference type="ARBA" id="ARBA00022448"/>
    </source>
</evidence>
<keyword evidence="9" id="KW-0472">Membrane</keyword>
<feature type="signal peptide" evidence="11">
    <location>
        <begin position="1"/>
        <end position="24"/>
    </location>
</feature>
<proteinExistence type="predicted"/>
<dbReference type="PANTHER" id="PTHR34501:SF9">
    <property type="entry name" value="MAJOR OUTER MEMBRANE PROTEIN P.IA"/>
    <property type="match status" value="1"/>
</dbReference>
<dbReference type="OrthoDB" id="9128909at2"/>
<keyword evidence="14" id="KW-1185">Reference proteome</keyword>
<dbReference type="SUPFAM" id="SSF56935">
    <property type="entry name" value="Porins"/>
    <property type="match status" value="1"/>
</dbReference>
<dbReference type="GO" id="GO:0015288">
    <property type="term" value="F:porin activity"/>
    <property type="evidence" value="ECO:0007669"/>
    <property type="project" value="UniProtKB-KW"/>
</dbReference>
<evidence type="ECO:0000256" key="5">
    <source>
        <dbReference type="ARBA" id="ARBA00022692"/>
    </source>
</evidence>
<dbReference type="RefSeq" id="WP_091008004.1">
    <property type="nucleotide sequence ID" value="NZ_FOQU01000001.1"/>
</dbReference>